<dbReference type="EMBL" id="CP108085">
    <property type="protein sequence ID" value="WUP76778.1"/>
    <property type="molecule type" value="Genomic_DNA"/>
</dbReference>
<evidence type="ECO:0000313" key="3">
    <source>
        <dbReference type="EMBL" id="WUP76778.1"/>
    </source>
</evidence>
<evidence type="ECO:0000313" key="4">
    <source>
        <dbReference type="Proteomes" id="UP001432011"/>
    </source>
</evidence>
<keyword evidence="3" id="KW-0687">Ribonucleoprotein</keyword>
<dbReference type="Gene3D" id="3.40.50.150">
    <property type="entry name" value="Vaccinia Virus protein VP39"/>
    <property type="match status" value="1"/>
</dbReference>
<sequence length="242" mass="25285">MRIRSAAVEDVAEDAEDFVCAHTRLAAVPYVPEIRLHLVTPSNAPSGVPTGGAPGVGPDAGGDDHVYELWERAGRLPFWACPWAGGQALARHVLDHPEIVRGRTVLDLATGSGLVAIAAALAGAALVVANDVDPYALAAVGVNARANGVTVRVAAGDLLDGTPSQQVVLAGDVYYEEPLARRVTPFLSRAGGEVLIGAPDRACSYLPEGVFEQVGVHQVPAFLEDTPSKRTTVYRLSTHAVT</sequence>
<protein>
    <submittedName>
        <fullName evidence="3">50S ribosomal protein L11 methyltransferase</fullName>
    </submittedName>
</protein>
<dbReference type="InterPro" id="IPR050078">
    <property type="entry name" value="Ribosomal_L11_MeTrfase_PrmA"/>
</dbReference>
<dbReference type="GO" id="GO:0005840">
    <property type="term" value="C:ribosome"/>
    <property type="evidence" value="ECO:0007669"/>
    <property type="project" value="UniProtKB-KW"/>
</dbReference>
<evidence type="ECO:0000256" key="1">
    <source>
        <dbReference type="ARBA" id="ARBA00022603"/>
    </source>
</evidence>
<dbReference type="RefSeq" id="WP_328710012.1">
    <property type="nucleotide sequence ID" value="NZ_CP108085.1"/>
</dbReference>
<dbReference type="Pfam" id="PF06325">
    <property type="entry name" value="PrmA"/>
    <property type="match status" value="1"/>
</dbReference>
<organism evidence="3 4">
    <name type="scientific">Microbispora hainanensis</name>
    <dbReference type="NCBI Taxonomy" id="568844"/>
    <lineage>
        <taxon>Bacteria</taxon>
        <taxon>Bacillati</taxon>
        <taxon>Actinomycetota</taxon>
        <taxon>Actinomycetes</taxon>
        <taxon>Streptosporangiales</taxon>
        <taxon>Streptosporangiaceae</taxon>
        <taxon>Microbispora</taxon>
    </lineage>
</organism>
<dbReference type="Proteomes" id="UP001432011">
    <property type="component" value="Chromosome"/>
</dbReference>
<keyword evidence="1 3" id="KW-0489">Methyltransferase</keyword>
<reference evidence="3" key="1">
    <citation type="submission" date="2022-10" db="EMBL/GenBank/DDBJ databases">
        <title>The complete genomes of actinobacterial strains from the NBC collection.</title>
        <authorList>
            <person name="Joergensen T.S."/>
            <person name="Alvarez Arevalo M."/>
            <person name="Sterndorff E.B."/>
            <person name="Faurdal D."/>
            <person name="Vuksanovic O."/>
            <person name="Mourched A.-S."/>
            <person name="Charusanti P."/>
            <person name="Shaw S."/>
            <person name="Blin K."/>
            <person name="Weber T."/>
        </authorList>
    </citation>
    <scope>NUCLEOTIDE SEQUENCE</scope>
    <source>
        <strain evidence="3">NBC_00254</strain>
    </source>
</reference>
<proteinExistence type="predicted"/>
<dbReference type="PANTHER" id="PTHR43648">
    <property type="entry name" value="ELECTRON TRANSFER FLAVOPROTEIN BETA SUBUNIT LYSINE METHYLTRANSFERASE"/>
    <property type="match status" value="1"/>
</dbReference>
<dbReference type="PANTHER" id="PTHR43648:SF1">
    <property type="entry name" value="ELECTRON TRANSFER FLAVOPROTEIN BETA SUBUNIT LYSINE METHYLTRANSFERASE"/>
    <property type="match status" value="1"/>
</dbReference>
<keyword evidence="2" id="KW-0808">Transferase</keyword>
<keyword evidence="4" id="KW-1185">Reference proteome</keyword>
<gene>
    <name evidence="3" type="ORF">OG913_07110</name>
</gene>
<dbReference type="GO" id="GO:0008168">
    <property type="term" value="F:methyltransferase activity"/>
    <property type="evidence" value="ECO:0007669"/>
    <property type="project" value="UniProtKB-KW"/>
</dbReference>
<keyword evidence="3" id="KW-0689">Ribosomal protein</keyword>
<dbReference type="SUPFAM" id="SSF53335">
    <property type="entry name" value="S-adenosyl-L-methionine-dependent methyltransferases"/>
    <property type="match status" value="1"/>
</dbReference>
<dbReference type="InterPro" id="IPR029063">
    <property type="entry name" value="SAM-dependent_MTases_sf"/>
</dbReference>
<accession>A0ABZ1SX75</accession>
<name>A0ABZ1SX75_9ACTN</name>
<evidence type="ECO:0000256" key="2">
    <source>
        <dbReference type="ARBA" id="ARBA00022679"/>
    </source>
</evidence>
<dbReference type="GO" id="GO:0032259">
    <property type="term" value="P:methylation"/>
    <property type="evidence" value="ECO:0007669"/>
    <property type="project" value="UniProtKB-KW"/>
</dbReference>